<evidence type="ECO:0000256" key="2">
    <source>
        <dbReference type="ARBA" id="ARBA00022692"/>
    </source>
</evidence>
<dbReference type="Proteomes" id="UP000035642">
    <property type="component" value="Unassembled WGS sequence"/>
</dbReference>
<proteinExistence type="predicted"/>
<dbReference type="PANTHER" id="PTHR23507">
    <property type="entry name" value="ZGC:174356"/>
    <property type="match status" value="1"/>
</dbReference>
<keyword evidence="6" id="KW-1185">Reference proteome</keyword>
<evidence type="ECO:0000256" key="4">
    <source>
        <dbReference type="ARBA" id="ARBA00023136"/>
    </source>
</evidence>
<keyword evidence="4 5" id="KW-0472">Membrane</keyword>
<dbReference type="AlphaFoldDB" id="A0A158P987"/>
<evidence type="ECO:0000256" key="5">
    <source>
        <dbReference type="SAM" id="Phobius"/>
    </source>
</evidence>
<feature type="transmembrane region" description="Helical" evidence="5">
    <location>
        <begin position="247"/>
        <end position="270"/>
    </location>
</feature>
<reference evidence="6" key="1">
    <citation type="submission" date="2012-09" db="EMBL/GenBank/DDBJ databases">
        <authorList>
            <person name="Martin A.A."/>
        </authorList>
    </citation>
    <scope>NUCLEOTIDE SEQUENCE</scope>
</reference>
<dbReference type="GO" id="GO:0022857">
    <property type="term" value="F:transmembrane transporter activity"/>
    <property type="evidence" value="ECO:0007669"/>
    <property type="project" value="TreeGrafter"/>
</dbReference>
<dbReference type="GO" id="GO:0016020">
    <property type="term" value="C:membrane"/>
    <property type="evidence" value="ECO:0007669"/>
    <property type="project" value="UniProtKB-SubCell"/>
</dbReference>
<organism evidence="6 7">
    <name type="scientific">Angiostrongylus cantonensis</name>
    <name type="common">Rat lungworm</name>
    <dbReference type="NCBI Taxonomy" id="6313"/>
    <lineage>
        <taxon>Eukaryota</taxon>
        <taxon>Metazoa</taxon>
        <taxon>Ecdysozoa</taxon>
        <taxon>Nematoda</taxon>
        <taxon>Chromadorea</taxon>
        <taxon>Rhabditida</taxon>
        <taxon>Rhabditina</taxon>
        <taxon>Rhabditomorpha</taxon>
        <taxon>Strongyloidea</taxon>
        <taxon>Metastrongylidae</taxon>
        <taxon>Angiostrongylus</taxon>
    </lineage>
</organism>
<keyword evidence="2 5" id="KW-0812">Transmembrane</keyword>
<accession>A0A158P987</accession>
<protein>
    <submittedName>
        <fullName evidence="7">MFS domain-containing protein</fullName>
    </submittedName>
</protein>
<feature type="transmembrane region" description="Helical" evidence="5">
    <location>
        <begin position="94"/>
        <end position="121"/>
    </location>
</feature>
<evidence type="ECO:0000313" key="7">
    <source>
        <dbReference type="WBParaSite" id="ACAC_0000796701-mRNA-1"/>
    </source>
</evidence>
<feature type="transmembrane region" description="Helical" evidence="5">
    <location>
        <begin position="214"/>
        <end position="241"/>
    </location>
</feature>
<sequence>MISQGFNPKNVTAACAQTPESDFPLQDIVEKDIASTRVYLQVVNTVPSLITAPLVGTWSDKRGLTGGVGSLFSTTLAIVTDDCRNKLRPGSSTVPLRIGIASFLQSVGALLGTLIMSFLAVPALYPSYAQQLSYVQAASLRPLLLTSVHWLGKDSLMILIGIIASAITFILISYAESTTAIFLTAGLTVFCGGIAPGYRSFLPRMVPKEQTARLLTVCSIIMAFCPMMSTAIFNSVFYMTLDWWPGFAFFVGGILQLLVVGGQGAIHVLMRPQWLAEKRLKAQINAHSLTVGVDNPDSYGAIKGMGLDDPSIVERISDTSKKVGNVIRQWWSLTTADKRPPTSPKRLVTVEQNAVFQLPIYPDDDKEPSYKGYIGRTLYTAFGLATMGAFCYPYETVDVVREGIRYWGHAWEQFQNPPQPPQKRRDK</sequence>
<dbReference type="WBParaSite" id="ACAC_0000796701-mRNA-1">
    <property type="protein sequence ID" value="ACAC_0000796701-mRNA-1"/>
    <property type="gene ID" value="ACAC_0000796701"/>
</dbReference>
<evidence type="ECO:0000313" key="6">
    <source>
        <dbReference type="Proteomes" id="UP000035642"/>
    </source>
</evidence>
<comment type="subcellular location">
    <subcellularLocation>
        <location evidence="1">Membrane</location>
        <topology evidence="1">Multi-pass membrane protein</topology>
    </subcellularLocation>
</comment>
<evidence type="ECO:0000256" key="1">
    <source>
        <dbReference type="ARBA" id="ARBA00004141"/>
    </source>
</evidence>
<keyword evidence="3 5" id="KW-1133">Transmembrane helix</keyword>
<feature type="transmembrane region" description="Helical" evidence="5">
    <location>
        <begin position="181"/>
        <end position="202"/>
    </location>
</feature>
<dbReference type="PANTHER" id="PTHR23507:SF6">
    <property type="entry name" value="PROTON-COUPLED FOLATE TRANSPORTER"/>
    <property type="match status" value="1"/>
</dbReference>
<reference evidence="7" key="2">
    <citation type="submission" date="2016-04" db="UniProtKB">
        <authorList>
            <consortium name="WormBaseParasite"/>
        </authorList>
    </citation>
    <scope>IDENTIFICATION</scope>
</reference>
<feature type="transmembrane region" description="Helical" evidence="5">
    <location>
        <begin position="156"/>
        <end position="175"/>
    </location>
</feature>
<evidence type="ECO:0000256" key="3">
    <source>
        <dbReference type="ARBA" id="ARBA00022989"/>
    </source>
</evidence>
<name>A0A158P987_ANGCA</name>